<dbReference type="EMBL" id="FMBI01000037">
    <property type="protein sequence ID" value="SCC54484.1"/>
    <property type="molecule type" value="Genomic_DNA"/>
</dbReference>
<evidence type="ECO:0000256" key="1">
    <source>
        <dbReference type="SAM" id="SignalP"/>
    </source>
</evidence>
<gene>
    <name evidence="2" type="ORF">BTT61001_04254</name>
</gene>
<dbReference type="AlphaFoldDB" id="A0A1C4FF65"/>
<dbReference type="RefSeq" id="WP_088008883.1">
    <property type="nucleotide sequence ID" value="NZ_FMBI01000037.1"/>
</dbReference>
<sequence>MKKLLSIISVLAVLGVFTLSNTNVQQEQSNQAAVKKNAEVQRMMTDPGGGGW</sequence>
<feature type="signal peptide" evidence="1">
    <location>
        <begin position="1"/>
        <end position="22"/>
    </location>
</feature>
<name>A0A1C4FF65_BACTU</name>
<feature type="chain" id="PRO_5038639567" description="Complement C1q protein" evidence="1">
    <location>
        <begin position="23"/>
        <end position="52"/>
    </location>
</feature>
<protein>
    <recommendedName>
        <fullName evidence="4">Complement C1q protein</fullName>
    </recommendedName>
</protein>
<keyword evidence="1" id="KW-0732">Signal</keyword>
<evidence type="ECO:0000313" key="2">
    <source>
        <dbReference type="EMBL" id="SCC54484.1"/>
    </source>
</evidence>
<evidence type="ECO:0000313" key="3">
    <source>
        <dbReference type="Proteomes" id="UP000195991"/>
    </source>
</evidence>
<accession>A0A1C4FF65</accession>
<reference evidence="2 3" key="1">
    <citation type="submission" date="2016-08" db="EMBL/GenBank/DDBJ databases">
        <authorList>
            <person name="Seilhamer J.J."/>
        </authorList>
    </citation>
    <scope>NUCLEOTIDE SEQUENCE [LARGE SCALE GENOMIC DNA]</scope>
    <source>
        <strain evidence="2 3">IEBC_T61001</strain>
    </source>
</reference>
<dbReference type="Proteomes" id="UP000195991">
    <property type="component" value="Unassembled WGS sequence"/>
</dbReference>
<proteinExistence type="predicted"/>
<evidence type="ECO:0008006" key="4">
    <source>
        <dbReference type="Google" id="ProtNLM"/>
    </source>
</evidence>
<organism evidence="2 3">
    <name type="scientific">Bacillus thuringiensis</name>
    <dbReference type="NCBI Taxonomy" id="1428"/>
    <lineage>
        <taxon>Bacteria</taxon>
        <taxon>Bacillati</taxon>
        <taxon>Bacillota</taxon>
        <taxon>Bacilli</taxon>
        <taxon>Bacillales</taxon>
        <taxon>Bacillaceae</taxon>
        <taxon>Bacillus</taxon>
        <taxon>Bacillus cereus group</taxon>
    </lineage>
</organism>